<feature type="compositionally biased region" description="Polar residues" evidence="1">
    <location>
        <begin position="549"/>
        <end position="578"/>
    </location>
</feature>
<dbReference type="Gene3D" id="1.20.1530.20">
    <property type="match status" value="1"/>
</dbReference>
<dbReference type="Pfam" id="PF13593">
    <property type="entry name" value="SBF_like"/>
    <property type="match status" value="1"/>
</dbReference>
<dbReference type="GO" id="GO:0005886">
    <property type="term" value="C:plasma membrane"/>
    <property type="evidence" value="ECO:0007669"/>
    <property type="project" value="TreeGrafter"/>
</dbReference>
<feature type="transmembrane region" description="Helical" evidence="2">
    <location>
        <begin position="370"/>
        <end position="392"/>
    </location>
</feature>
<feature type="compositionally biased region" description="Polar residues" evidence="1">
    <location>
        <begin position="463"/>
        <end position="472"/>
    </location>
</feature>
<feature type="transmembrane region" description="Helical" evidence="2">
    <location>
        <begin position="259"/>
        <end position="278"/>
    </location>
</feature>
<evidence type="ECO:0000313" key="4">
    <source>
        <dbReference type="Proteomes" id="UP001234581"/>
    </source>
</evidence>
<accession>A0AAD7XQQ4</accession>
<gene>
    <name evidence="3" type="ORF">O0I10_011157</name>
</gene>
<reference evidence="3 4" key="1">
    <citation type="submission" date="2023-03" db="EMBL/GenBank/DDBJ databases">
        <title>Genome sequence of Lichtheimia ornata CBS 291.66.</title>
        <authorList>
            <person name="Mohabir J.T."/>
            <person name="Shea T.P."/>
            <person name="Kurbessoian T."/>
            <person name="Berby B."/>
            <person name="Fontaine J."/>
            <person name="Livny J."/>
            <person name="Gnirke A."/>
            <person name="Stajich J.E."/>
            <person name="Cuomo C.A."/>
        </authorList>
    </citation>
    <scope>NUCLEOTIDE SEQUENCE [LARGE SCALE GENOMIC DNA]</scope>
    <source>
        <strain evidence="3">CBS 291.66</strain>
    </source>
</reference>
<protein>
    <recommendedName>
        <fullName evidence="5">SBF-like CPA transporter family-domain-containing protein</fullName>
    </recommendedName>
</protein>
<dbReference type="PANTHER" id="PTHR18640">
    <property type="entry name" value="SOLUTE CARRIER FAMILY 10 MEMBER 7"/>
    <property type="match status" value="1"/>
</dbReference>
<sequence length="605" mass="66273">MDDSRLKATASFASEATLGHKGSGLVSPSPLSQKPSLPPSYNDSTTLAAQSPAPTTDNNTNDDQTKGAKAKALAKKLFKKYWFLLGLAIVISVARAAPDVARKGGYIHAEWSIKWGAVIIIFLISGLSLRTKILTQTLLRVRLHLLVQIINLIIIPFFVFGLVLLLFKLHTPMNSLVLMGVVIAASTPTTVSSNVVMTKNAKGNEATALMNAALGNVLGIFISPALVDTFQEPLIEATPENETAQAGGSVDFVSVLKQLGLTVLVPLVVGQIIQLIFTEQVARIKVKWRLSDVSSVCLLLMVWSVFCDAFYAGSFNSVSATDIVAVVIMNFGFYILFSLLAMFLAYIPFPSSLKEPRWVKRMRFSREDTVAVMFCGATKTVAMGVPLINVLYESGDPGTVGVLSTPLLLYHVEQLILGNIEVDILKRWVQKGNERDAAKEKEMPPARDEEDHADDMPPRSPSPVETLSNKPYTLSADHGGKHHSTSDEKTQQTYDEKQQQQHDDAIEYMHQGAATKTNGGHHMETILLDDEIDPSRPTSATMIEDRSAINESRQTMRQSSDITSQQHGNHTNSTLFTSEFSLEASHLSNDSHYSTSQHTSSRHPQ</sequence>
<dbReference type="PANTHER" id="PTHR18640:SF5">
    <property type="entry name" value="SODIUM_BILE ACID COTRANSPORTER 7"/>
    <property type="match status" value="1"/>
</dbReference>
<feature type="transmembrane region" description="Helical" evidence="2">
    <location>
        <begin position="290"/>
        <end position="311"/>
    </location>
</feature>
<keyword evidence="2" id="KW-0812">Transmembrane</keyword>
<comment type="caution">
    <text evidence="3">The sequence shown here is derived from an EMBL/GenBank/DDBJ whole genome shotgun (WGS) entry which is preliminary data.</text>
</comment>
<feature type="compositionally biased region" description="Polar residues" evidence="1">
    <location>
        <begin position="586"/>
        <end position="599"/>
    </location>
</feature>
<name>A0AAD7XQQ4_9FUNG</name>
<feature type="compositionally biased region" description="Basic and acidic residues" evidence="1">
    <location>
        <begin position="484"/>
        <end position="501"/>
    </location>
</feature>
<evidence type="ECO:0008006" key="5">
    <source>
        <dbReference type="Google" id="ProtNLM"/>
    </source>
</evidence>
<evidence type="ECO:0000256" key="2">
    <source>
        <dbReference type="SAM" id="Phobius"/>
    </source>
</evidence>
<feature type="transmembrane region" description="Helical" evidence="2">
    <location>
        <begin position="81"/>
        <end position="101"/>
    </location>
</feature>
<dbReference type="EMBL" id="JARTCD010000083">
    <property type="protein sequence ID" value="KAJ8653209.1"/>
    <property type="molecule type" value="Genomic_DNA"/>
</dbReference>
<dbReference type="GeneID" id="83218558"/>
<keyword evidence="2" id="KW-1133">Transmembrane helix</keyword>
<feature type="region of interest" description="Disordered" evidence="1">
    <location>
        <begin position="433"/>
        <end position="501"/>
    </location>
</feature>
<keyword evidence="2" id="KW-0472">Membrane</keyword>
<keyword evidence="4" id="KW-1185">Reference proteome</keyword>
<feature type="compositionally biased region" description="Basic and acidic residues" evidence="1">
    <location>
        <begin position="433"/>
        <end position="457"/>
    </location>
</feature>
<dbReference type="AlphaFoldDB" id="A0AAD7XQQ4"/>
<organism evidence="3 4">
    <name type="scientific">Lichtheimia ornata</name>
    <dbReference type="NCBI Taxonomy" id="688661"/>
    <lineage>
        <taxon>Eukaryota</taxon>
        <taxon>Fungi</taxon>
        <taxon>Fungi incertae sedis</taxon>
        <taxon>Mucoromycota</taxon>
        <taxon>Mucoromycotina</taxon>
        <taxon>Mucoromycetes</taxon>
        <taxon>Mucorales</taxon>
        <taxon>Lichtheimiaceae</taxon>
        <taxon>Lichtheimia</taxon>
    </lineage>
</organism>
<feature type="region of interest" description="Disordered" evidence="1">
    <location>
        <begin position="530"/>
        <end position="578"/>
    </location>
</feature>
<evidence type="ECO:0000313" key="3">
    <source>
        <dbReference type="EMBL" id="KAJ8653209.1"/>
    </source>
</evidence>
<feature type="region of interest" description="Disordered" evidence="1">
    <location>
        <begin position="586"/>
        <end position="605"/>
    </location>
</feature>
<dbReference type="InterPro" id="IPR038770">
    <property type="entry name" value="Na+/solute_symporter_sf"/>
</dbReference>
<feature type="transmembrane region" description="Helical" evidence="2">
    <location>
        <begin position="113"/>
        <end position="131"/>
    </location>
</feature>
<evidence type="ECO:0000256" key="1">
    <source>
        <dbReference type="SAM" id="MobiDB-lite"/>
    </source>
</evidence>
<feature type="transmembrane region" description="Helical" evidence="2">
    <location>
        <begin position="143"/>
        <end position="167"/>
    </location>
</feature>
<dbReference type="InterPro" id="IPR016833">
    <property type="entry name" value="Put_Na-Bile_cotransptr"/>
</dbReference>
<feature type="transmembrane region" description="Helical" evidence="2">
    <location>
        <begin position="208"/>
        <end position="227"/>
    </location>
</feature>
<dbReference type="RefSeq" id="XP_058338123.1">
    <property type="nucleotide sequence ID" value="XM_058491127.1"/>
</dbReference>
<feature type="transmembrane region" description="Helical" evidence="2">
    <location>
        <begin position="323"/>
        <end position="349"/>
    </location>
</feature>
<feature type="region of interest" description="Disordered" evidence="1">
    <location>
        <begin position="19"/>
        <end position="65"/>
    </location>
</feature>
<dbReference type="Proteomes" id="UP001234581">
    <property type="component" value="Unassembled WGS sequence"/>
</dbReference>
<feature type="compositionally biased region" description="Polar residues" evidence="1">
    <location>
        <begin position="41"/>
        <end position="54"/>
    </location>
</feature>
<feature type="transmembrane region" description="Helical" evidence="2">
    <location>
        <begin position="173"/>
        <end position="196"/>
    </location>
</feature>
<proteinExistence type="predicted"/>